<name>A0A1G5PW91_9GAMM</name>
<dbReference type="PANTHER" id="PTHR43353">
    <property type="entry name" value="SUCCINATE-SEMIALDEHYDE DEHYDROGENASE, MITOCHONDRIAL"/>
    <property type="match status" value="1"/>
</dbReference>
<dbReference type="PROSITE" id="PS00687">
    <property type="entry name" value="ALDEHYDE_DEHYDR_GLU"/>
    <property type="match status" value="1"/>
</dbReference>
<dbReference type="InterPro" id="IPR029510">
    <property type="entry name" value="Ald_DH_CS_GLU"/>
</dbReference>
<dbReference type="SUPFAM" id="SSF53720">
    <property type="entry name" value="ALDH-like"/>
    <property type="match status" value="1"/>
</dbReference>
<gene>
    <name evidence="6" type="ORF">SAMN03097708_00946</name>
</gene>
<dbReference type="InterPro" id="IPR015590">
    <property type="entry name" value="Aldehyde_DH_dom"/>
</dbReference>
<evidence type="ECO:0000256" key="3">
    <source>
        <dbReference type="PROSITE-ProRule" id="PRU10007"/>
    </source>
</evidence>
<dbReference type="Gene3D" id="3.40.605.10">
    <property type="entry name" value="Aldehyde Dehydrogenase, Chain A, domain 1"/>
    <property type="match status" value="1"/>
</dbReference>
<dbReference type="CDD" id="cd07103">
    <property type="entry name" value="ALDH_F5_SSADH_GabD"/>
    <property type="match status" value="1"/>
</dbReference>
<protein>
    <submittedName>
        <fullName evidence="6">Succinate-semialdehyde dehydrogenase / glutarate-semialdehyde dehydrogenase</fullName>
    </submittedName>
</protein>
<dbReference type="FunFam" id="3.40.605.10:FF:000007">
    <property type="entry name" value="NAD/NADP-dependent betaine aldehyde dehydrogenase"/>
    <property type="match status" value="1"/>
</dbReference>
<dbReference type="Pfam" id="PF00171">
    <property type="entry name" value="Aldedh"/>
    <property type="match status" value="1"/>
</dbReference>
<dbReference type="RefSeq" id="WP_092993135.1">
    <property type="nucleotide sequence ID" value="NZ_FMWD01000002.1"/>
</dbReference>
<evidence type="ECO:0000256" key="1">
    <source>
        <dbReference type="ARBA" id="ARBA00009986"/>
    </source>
</evidence>
<accession>A0A1G5PW91</accession>
<dbReference type="InterPro" id="IPR050740">
    <property type="entry name" value="Aldehyde_DH_Superfamily"/>
</dbReference>
<dbReference type="EMBL" id="FMWD01000002">
    <property type="protein sequence ID" value="SCZ53520.1"/>
    <property type="molecule type" value="Genomic_DNA"/>
</dbReference>
<evidence type="ECO:0000259" key="5">
    <source>
        <dbReference type="Pfam" id="PF00171"/>
    </source>
</evidence>
<comment type="similarity">
    <text evidence="1 4">Belongs to the aldehyde dehydrogenase family.</text>
</comment>
<keyword evidence="7" id="KW-1185">Reference proteome</keyword>
<organism evidence="6 7">
    <name type="scientific">Thiohalomonas denitrificans</name>
    <dbReference type="NCBI Taxonomy" id="415747"/>
    <lineage>
        <taxon>Bacteria</taxon>
        <taxon>Pseudomonadati</taxon>
        <taxon>Pseudomonadota</taxon>
        <taxon>Gammaproteobacteria</taxon>
        <taxon>Thiohalomonadales</taxon>
        <taxon>Thiohalomonadaceae</taxon>
        <taxon>Thiohalomonas</taxon>
    </lineage>
</organism>
<dbReference type="InterPro" id="IPR016161">
    <property type="entry name" value="Ald_DH/histidinol_DH"/>
</dbReference>
<evidence type="ECO:0000256" key="2">
    <source>
        <dbReference type="ARBA" id="ARBA00023002"/>
    </source>
</evidence>
<dbReference type="GO" id="GO:0004777">
    <property type="term" value="F:succinate-semialdehyde dehydrogenase (NAD+) activity"/>
    <property type="evidence" value="ECO:0007669"/>
    <property type="project" value="TreeGrafter"/>
</dbReference>
<dbReference type="PANTHER" id="PTHR43353:SF5">
    <property type="entry name" value="SUCCINATE-SEMIALDEHYDE DEHYDROGENASE, MITOCHONDRIAL"/>
    <property type="match status" value="1"/>
</dbReference>
<evidence type="ECO:0000313" key="6">
    <source>
        <dbReference type="EMBL" id="SCZ53520.1"/>
    </source>
</evidence>
<evidence type="ECO:0000256" key="4">
    <source>
        <dbReference type="RuleBase" id="RU003345"/>
    </source>
</evidence>
<dbReference type="OrthoDB" id="9812625at2"/>
<dbReference type="Proteomes" id="UP000199648">
    <property type="component" value="Unassembled WGS sequence"/>
</dbReference>
<dbReference type="STRING" id="415747.SAMN03097708_00946"/>
<sequence>MLESPLLSHTAGYINGSWQRGVGEPFQVTNPANGEVLAEIPAMGAEETRQAIEAGRHALESSAGLETRRAWLQMIAEALTDNREEIGRILTHEHGKPWKEGIGEVDYAAGFFRYAGENIGLLKPYTLQEQPRGLSWTVYHRPAGVVGLMTPWNFPIGMIAKKLSAALAADCSCVVKPSRKTPLTMIALFDLLDRTLDLPPGKVNLVMGGACPITDTLMEHPHVRVISFTGSTAVGRQLIRKSADGIKRLTLELGGNAPFIVFADADLDHAAEQLVSNKFRGGGQTCVCSNRIFVERPVAPEFAEKLAEKASALRVGNGMDRVTDIGPLIDRSGYEKVRSHLTDALDKGAQMVSGGDPGEWSTARGFFRPTVIRGVAPGMLVTREETFGPLVPIAEFDSEEEVIARANDTEFGLAAYLFTADPERAGHVVSRLEFAHVGWNTGSGPTPEAPFGGMKQSGFGREGGREGLVEFVETQTVAQQP</sequence>
<evidence type="ECO:0000313" key="7">
    <source>
        <dbReference type="Proteomes" id="UP000199648"/>
    </source>
</evidence>
<dbReference type="GO" id="GO:0009450">
    <property type="term" value="P:gamma-aminobutyric acid catabolic process"/>
    <property type="evidence" value="ECO:0007669"/>
    <property type="project" value="TreeGrafter"/>
</dbReference>
<feature type="domain" description="Aldehyde dehydrogenase" evidence="5">
    <location>
        <begin position="18"/>
        <end position="477"/>
    </location>
</feature>
<feature type="active site" evidence="3">
    <location>
        <position position="252"/>
    </location>
</feature>
<dbReference type="AlphaFoldDB" id="A0A1G5PW91"/>
<reference evidence="6 7" key="1">
    <citation type="submission" date="2016-10" db="EMBL/GenBank/DDBJ databases">
        <authorList>
            <person name="de Groot N.N."/>
        </authorList>
    </citation>
    <scope>NUCLEOTIDE SEQUENCE [LARGE SCALE GENOMIC DNA]</scope>
    <source>
        <strain evidence="6 7">HLD2</strain>
    </source>
</reference>
<dbReference type="FunFam" id="3.40.309.10:FF:000004">
    <property type="entry name" value="Succinate-semialdehyde dehydrogenase I"/>
    <property type="match status" value="1"/>
</dbReference>
<keyword evidence="2 4" id="KW-0560">Oxidoreductase</keyword>
<dbReference type="Gene3D" id="3.40.309.10">
    <property type="entry name" value="Aldehyde Dehydrogenase, Chain A, domain 2"/>
    <property type="match status" value="1"/>
</dbReference>
<dbReference type="InterPro" id="IPR016162">
    <property type="entry name" value="Ald_DH_N"/>
</dbReference>
<proteinExistence type="inferred from homology"/>
<dbReference type="InterPro" id="IPR016163">
    <property type="entry name" value="Ald_DH_C"/>
</dbReference>